<dbReference type="InterPro" id="IPR019141">
    <property type="entry name" value="DUF2045"/>
</dbReference>
<reference evidence="1" key="1">
    <citation type="submission" date="2014-05" db="EMBL/GenBank/DDBJ databases">
        <authorList>
            <person name="Chronopoulou M."/>
        </authorList>
    </citation>
    <scope>NUCLEOTIDE SEQUENCE</scope>
    <source>
        <tissue evidence="1">Whole organism</tissue>
    </source>
</reference>
<dbReference type="PANTHER" id="PTHR21477:SF13">
    <property type="entry name" value="KIAA0930"/>
    <property type="match status" value="1"/>
</dbReference>
<name>A0A0K2SXM8_LEPSM</name>
<feature type="non-terminal residue" evidence="1">
    <location>
        <position position="438"/>
    </location>
</feature>
<dbReference type="Pfam" id="PF09741">
    <property type="entry name" value="DUF2045"/>
    <property type="match status" value="1"/>
</dbReference>
<dbReference type="AlphaFoldDB" id="A0A0K2SXM8"/>
<organism evidence="1">
    <name type="scientific">Lepeophtheirus salmonis</name>
    <name type="common">Salmon louse</name>
    <name type="synonym">Caligus salmonis</name>
    <dbReference type="NCBI Taxonomy" id="72036"/>
    <lineage>
        <taxon>Eukaryota</taxon>
        <taxon>Metazoa</taxon>
        <taxon>Ecdysozoa</taxon>
        <taxon>Arthropoda</taxon>
        <taxon>Crustacea</taxon>
        <taxon>Multicrustacea</taxon>
        <taxon>Hexanauplia</taxon>
        <taxon>Copepoda</taxon>
        <taxon>Siphonostomatoida</taxon>
        <taxon>Caligidae</taxon>
        <taxon>Lepeophtheirus</taxon>
    </lineage>
</organism>
<dbReference type="OrthoDB" id="1906921at2759"/>
<accession>A0A0K2SXM8</accession>
<dbReference type="PANTHER" id="PTHR21477">
    <property type="entry name" value="ZGC:172139"/>
    <property type="match status" value="1"/>
</dbReference>
<proteinExistence type="predicted"/>
<sequence>MTLESLLEEIAFRRRKDIRSSPTDRIGFSTSYSTTYWTDLFVRHFLFQTEIEVDQDDMLFFVRKLPRSRNVLEVFRRDSRKLPIGDPDIDWEKTIYLNLIVHQLDYTITLAICSRTSPKDLQVLKRYSQKVYATPSRRKMDGKGDFEEITYPNVCFTVDNFDEIFGETVIRDGESLGIELTATDPTNLIKTVLFTASVPYEPIRRVYDSRTSQTVRKKLSQTNLFSLFYGKTSKRRVEYVRIIGISDQGHAELGVSKTKEGCETPCSEPGVDLIDLWPDGEDEPYYPDGFLTERSPVTEKQEPATNFIGFKKTHHRRLSDPSSSINDFMRMGILSDTRYHHRSNNLHPNTVGGHRSSSESDGLDLLCGDAHCEIYAGDLLDEFEETKYNPLWTMKGHTQIFHSWRETKRFQCIPFSTYVTYVTLPWWTIITNILNKQK</sequence>
<dbReference type="EMBL" id="HACA01001133">
    <property type="protein sequence ID" value="CDW18494.1"/>
    <property type="molecule type" value="Transcribed_RNA"/>
</dbReference>
<evidence type="ECO:0000313" key="1">
    <source>
        <dbReference type="EMBL" id="CDW18494.1"/>
    </source>
</evidence>
<protein>
    <submittedName>
        <fullName evidence="1">Uncharacterized protein</fullName>
    </submittedName>
</protein>